<proteinExistence type="predicted"/>
<name>A0A3G2L585_9FLAO</name>
<dbReference type="AlphaFoldDB" id="A0A3G2L585"/>
<gene>
    <name evidence="1" type="ORF">D1013_08250</name>
</gene>
<dbReference type="KEGG" id="emar:D1013_08250"/>
<reference evidence="1 2" key="1">
    <citation type="submission" date="2018-08" db="EMBL/GenBank/DDBJ databases">
        <title>The reduced genetic potential of extracellular carbohydrate catabolism in Euzebyella marina RN62, a Flavobacteriia bacterium isolated from the hadal water.</title>
        <authorList>
            <person name="Xue C."/>
        </authorList>
    </citation>
    <scope>NUCLEOTIDE SEQUENCE [LARGE SCALE GENOMIC DNA]</scope>
    <source>
        <strain evidence="1 2">RN62</strain>
    </source>
</reference>
<dbReference type="Proteomes" id="UP000276309">
    <property type="component" value="Chromosome"/>
</dbReference>
<protein>
    <submittedName>
        <fullName evidence="1">Uncharacterized protein</fullName>
    </submittedName>
</protein>
<accession>A0A3G2L585</accession>
<organism evidence="1 2">
    <name type="scientific">Euzebyella marina</name>
    <dbReference type="NCBI Taxonomy" id="1761453"/>
    <lineage>
        <taxon>Bacteria</taxon>
        <taxon>Pseudomonadati</taxon>
        <taxon>Bacteroidota</taxon>
        <taxon>Flavobacteriia</taxon>
        <taxon>Flavobacteriales</taxon>
        <taxon>Flavobacteriaceae</taxon>
        <taxon>Euzebyella</taxon>
    </lineage>
</organism>
<sequence length="72" mass="7997">MSYFSKDFCHWFILDFTEAQSHADMSSCIRSLLPLVMVAIRPIFAISDVRYSGKGNLVKIMNGVGALVLADV</sequence>
<evidence type="ECO:0000313" key="2">
    <source>
        <dbReference type="Proteomes" id="UP000276309"/>
    </source>
</evidence>
<keyword evidence="2" id="KW-1185">Reference proteome</keyword>
<evidence type="ECO:0000313" key="1">
    <source>
        <dbReference type="EMBL" id="AYN67356.1"/>
    </source>
</evidence>
<dbReference type="EMBL" id="CP032050">
    <property type="protein sequence ID" value="AYN67356.1"/>
    <property type="molecule type" value="Genomic_DNA"/>
</dbReference>